<name>A0A2G0QA49_XENHO</name>
<evidence type="ECO:0000313" key="1">
    <source>
        <dbReference type="EMBL" id="AOM40922.1"/>
    </source>
</evidence>
<dbReference type="Proteomes" id="UP000094600">
    <property type="component" value="Chromosome"/>
</dbReference>
<dbReference type="EMBL" id="NJAI01000002">
    <property type="protein sequence ID" value="PHM56104.1"/>
    <property type="molecule type" value="Genomic_DNA"/>
</dbReference>
<proteinExistence type="predicted"/>
<reference evidence="1 3" key="1">
    <citation type="submission" date="2016-06" db="EMBL/GenBank/DDBJ databases">
        <title>Bacterial characters and pathogenicity of Xenorhabdus hominickii from an entomopathogenic nematode, Steinernema monticolum.</title>
        <authorList>
            <person name="Park Y."/>
            <person name="Kim Y."/>
        </authorList>
    </citation>
    <scope>NUCLEOTIDE SEQUENCE [LARGE SCALE GENOMIC DNA]</scope>
    <source>
        <strain evidence="1 3">ANU1</strain>
    </source>
</reference>
<reference evidence="2 4" key="2">
    <citation type="journal article" date="2017" name="Nat. Microbiol.">
        <title>Natural product diversity associated with the nematode symbionts Photorhabdus and Xenorhabdus.</title>
        <authorList>
            <person name="Tobias N.J."/>
            <person name="Wolff H."/>
            <person name="Djahanschiri B."/>
            <person name="Grundmann F."/>
            <person name="Kronenwerth M."/>
            <person name="Shi Y.M."/>
            <person name="Simonyi S."/>
            <person name="Grun P."/>
            <person name="Shapiro-Ilan D."/>
            <person name="Pidot S.J."/>
            <person name="Stinear T.P."/>
            <person name="Ebersberger I."/>
            <person name="Bode H.B."/>
        </authorList>
    </citation>
    <scope>NUCLEOTIDE SEQUENCE [LARGE SCALE GENOMIC DNA]</scope>
    <source>
        <strain evidence="2 4">DSM 17903</strain>
    </source>
</reference>
<sequence>MSDFDKNTIFVFGMNSERVDYFKHFQLSLLNTNNKDNNIYVILDSLNNTLKLAPLEDYGDKPFQNVRNIHSFVQKKISTNISQNQIDMFKVLSNEYSNDKNMICKMRWPDTILNSWLSFSYDNFEKNHFTMVL</sequence>
<keyword evidence="3" id="KW-1185">Reference proteome</keyword>
<dbReference type="RefSeq" id="WP_069316615.1">
    <property type="nucleotide sequence ID" value="NZ_CAWNQJ010000046.1"/>
</dbReference>
<dbReference type="KEGG" id="xho:A9255_10225"/>
<dbReference type="Proteomes" id="UP000225433">
    <property type="component" value="Unassembled WGS sequence"/>
</dbReference>
<evidence type="ECO:0000313" key="2">
    <source>
        <dbReference type="EMBL" id="PHM56104.1"/>
    </source>
</evidence>
<dbReference type="EMBL" id="CP016176">
    <property type="protein sequence ID" value="AOM40922.1"/>
    <property type="molecule type" value="Genomic_DNA"/>
</dbReference>
<dbReference type="STRING" id="351679.A9255_10225"/>
<organism evidence="2 4">
    <name type="scientific">Xenorhabdus hominickii</name>
    <dbReference type="NCBI Taxonomy" id="351679"/>
    <lineage>
        <taxon>Bacteria</taxon>
        <taxon>Pseudomonadati</taxon>
        <taxon>Pseudomonadota</taxon>
        <taxon>Gammaproteobacteria</taxon>
        <taxon>Enterobacterales</taxon>
        <taxon>Morganellaceae</taxon>
        <taxon>Xenorhabdus</taxon>
    </lineage>
</organism>
<accession>A0A2G0QA49</accession>
<evidence type="ECO:0000313" key="3">
    <source>
        <dbReference type="Proteomes" id="UP000094600"/>
    </source>
</evidence>
<dbReference type="AlphaFoldDB" id="A0A2G0QA49"/>
<protein>
    <submittedName>
        <fullName evidence="2">Uncharacterized protein</fullName>
    </submittedName>
</protein>
<evidence type="ECO:0000313" key="4">
    <source>
        <dbReference type="Proteomes" id="UP000225433"/>
    </source>
</evidence>
<gene>
    <name evidence="1" type="ORF">A9255_10225</name>
    <name evidence="2" type="ORF">Xhom_01575</name>
</gene>